<dbReference type="InterPro" id="IPR046819">
    <property type="entry name" value="MmeI_hel"/>
</dbReference>
<dbReference type="AlphaFoldDB" id="A0AA51R4D6"/>
<evidence type="ECO:0000256" key="1">
    <source>
        <dbReference type="ARBA" id="ARBA00006594"/>
    </source>
</evidence>
<dbReference type="Proteomes" id="UP001223336">
    <property type="component" value="Unassembled WGS sequence"/>
</dbReference>
<dbReference type="InterPro" id="IPR029063">
    <property type="entry name" value="SAM-dependent_MTases_sf"/>
</dbReference>
<evidence type="ECO:0000313" key="14">
    <source>
        <dbReference type="EMBL" id="WML86556.1"/>
    </source>
</evidence>
<dbReference type="EMBL" id="CP133217">
    <property type="protein sequence ID" value="WML86556.1"/>
    <property type="molecule type" value="Genomic_DNA"/>
</dbReference>
<evidence type="ECO:0000256" key="5">
    <source>
        <dbReference type="ARBA" id="ARBA00022691"/>
    </source>
</evidence>
<evidence type="ECO:0000259" key="11">
    <source>
        <dbReference type="Pfam" id="PF12950"/>
    </source>
</evidence>
<dbReference type="Pfam" id="PF07669">
    <property type="entry name" value="Eco57I"/>
    <property type="match status" value="1"/>
</dbReference>
<dbReference type="GO" id="GO:0009007">
    <property type="term" value="F:site-specific DNA-methyltransferase (adenine-specific) activity"/>
    <property type="evidence" value="ECO:0007669"/>
    <property type="project" value="UniProtKB-EC"/>
</dbReference>
<feature type="domain" description="Type II methyltransferase M.TaqI-like" evidence="10">
    <location>
        <begin position="309"/>
        <end position="464"/>
    </location>
</feature>
<comment type="similarity">
    <text evidence="1">Belongs to the N(4)/N(6)-methyltransferase family.</text>
</comment>
<dbReference type="EC" id="2.1.1.72" evidence="2"/>
<keyword evidence="6" id="KW-0680">Restriction system</keyword>
<evidence type="ECO:0000313" key="15">
    <source>
        <dbReference type="Proteomes" id="UP001223336"/>
    </source>
</evidence>
<dbReference type="InterPro" id="IPR002052">
    <property type="entry name" value="DNA_methylase_N6_adenine_CS"/>
</dbReference>
<dbReference type="Pfam" id="PF12950">
    <property type="entry name" value="TaqI_C"/>
    <property type="match status" value="1"/>
</dbReference>
<keyword evidence="3" id="KW-0489">Methyltransferase</keyword>
<dbReference type="GO" id="GO:0032259">
    <property type="term" value="P:methylation"/>
    <property type="evidence" value="ECO:0007669"/>
    <property type="project" value="UniProtKB-KW"/>
</dbReference>
<dbReference type="InterPro" id="IPR025931">
    <property type="entry name" value="TaqI_C"/>
</dbReference>
<dbReference type="SUPFAM" id="SSF53335">
    <property type="entry name" value="S-adenosyl-L-methionine-dependent methyltransferases"/>
    <property type="match status" value="1"/>
</dbReference>
<evidence type="ECO:0000259" key="10">
    <source>
        <dbReference type="Pfam" id="PF07669"/>
    </source>
</evidence>
<dbReference type="PANTHER" id="PTHR33841">
    <property type="entry name" value="DNA METHYLTRANSFERASE YEEA-RELATED"/>
    <property type="match status" value="1"/>
</dbReference>
<dbReference type="PANTHER" id="PTHR33841:SF5">
    <property type="entry name" value="DNA METHYLASE (MODIFICATION METHYLASE) (METHYLTRANSFERASE)-RELATED"/>
    <property type="match status" value="1"/>
</dbReference>
<gene>
    <name evidence="13" type="ORF">RCC75_09495</name>
    <name evidence="14" type="ORF">RCG00_20010</name>
</gene>
<dbReference type="EMBL" id="JAVFKN010000011">
    <property type="protein sequence ID" value="MDQ5768762.1"/>
    <property type="molecule type" value="Genomic_DNA"/>
</dbReference>
<feature type="domain" description="MmeI-like helicase spacer" evidence="12">
    <location>
        <begin position="67"/>
        <end position="132"/>
    </location>
</feature>
<evidence type="ECO:0000256" key="6">
    <source>
        <dbReference type="ARBA" id="ARBA00022747"/>
    </source>
</evidence>
<dbReference type="Proteomes" id="UP001229862">
    <property type="component" value="Chromosome"/>
</dbReference>
<accession>A0AA51R4D6</accession>
<dbReference type="Gene3D" id="3.40.50.150">
    <property type="entry name" value="Vaccinia Virus protein VP39"/>
    <property type="match status" value="1"/>
</dbReference>
<sequence length="929" mass="105435">MLWHFLLLGVKNLLSGATEKLFEQSQQAEKDITNALYADYREIRVKLINGMKRENGRFSRQSMVARAQTLLDRVLFIAFAEDRGLLPANTLATYILAKDSLTDAWERLQQLFKAVNDGNPKRDIPRYNGDLFKPDTELEALTISDGLLHELQRLWVYDFDSDVNVTILGHIFEQSIADLDQIYESLDEQTDLELTQQKHGTSGKRKQDGVVYTPDFITAWIVEHTLGAYLGKCKAAIAAEADSLAWWSAYRQTLATTRILDPACGSGAFLVAALNYLKLEYQQVNQRLAELGEPSELVSKELNHDILHNNLFGVDINPESVEIARLSLHLATAEKGKPLTSLRENIRQGNSVVEDKTVDKRAFHWFGRFKEFDVILGNPPYVRQERLTPIKPYLEANYRTYHGVADLYTYFFELGLRLLKKGGMLGFISSATFFRTGSGEHLRQFLQIEANLKSVVDFGDLQVFEGVTTYPAILIMEKPSRSRKHPPEQAFRFLNVQSRHVSELAGELKDGAFAEMPQNKLSTDGWRLEDERLQALRAKLTKGKRTLKEAYGSPLYGIKTGLNEAFVIDKATRDKIVAANPQSLERMKPFLEGKDLKQWRAESRNLYLILFPKGWTREQITTSLRTSPPSPALPPQGGQGARETEGTDFLSPPPLAGGGLGRGENVRSAEVNPIDETTAWNWLKQQHPAICEWLEPFAVAGRKRGDKGDFWWELRSCGYYDAFQQTKIVYVDIGSSPTFYFDEKGHYCANTAYFVPQGEQFLTGILNSRVFWYLITGKSNAIRGGFYRLFTQHMDTIPIPDATDAQKTAIATLAENCQALAEQRYALENTFRRRIPDLCPKDRDPKLSQKLQAWWLLDFAAFRDEVKKLFKQEIPLTERNEWEAWFDKDKAVLQDLSCQLAMQEQALNVAVYALFGLDAGEIALLEGSI</sequence>
<dbReference type="InterPro" id="IPR011639">
    <property type="entry name" value="MethylTrfase_TaqI-like_dom"/>
</dbReference>
<evidence type="ECO:0000256" key="8">
    <source>
        <dbReference type="ARBA" id="ARBA00047942"/>
    </source>
</evidence>
<evidence type="ECO:0000313" key="13">
    <source>
        <dbReference type="EMBL" id="MDQ5768762.1"/>
    </source>
</evidence>
<evidence type="ECO:0000256" key="2">
    <source>
        <dbReference type="ARBA" id="ARBA00011900"/>
    </source>
</evidence>
<reference evidence="14 15" key="1">
    <citation type="submission" date="2023-08" db="EMBL/GenBank/DDBJ databases">
        <title>New molecular markers tilS and rpoB for phylogenetic and monitoring studies of the genus Thiothrix biodiversity.</title>
        <authorList>
            <person name="Ravin N.V."/>
            <person name="Smolyakov D."/>
            <person name="Markov N.D."/>
            <person name="Beletsky A.V."/>
            <person name="Mardanov A.V."/>
            <person name="Rudenko T.S."/>
            <person name="Grabovich M.Y."/>
        </authorList>
    </citation>
    <scope>NUCLEOTIDE SEQUENCE</scope>
    <source>
        <strain evidence="14">DNT52</strain>
        <strain evidence="13 15">H33</strain>
    </source>
</reference>
<keyword evidence="7" id="KW-0238">DNA-binding</keyword>
<dbReference type="InterPro" id="IPR050953">
    <property type="entry name" value="N4_N6_ade-DNA_methylase"/>
</dbReference>
<keyword evidence="5" id="KW-0949">S-adenosyl-L-methionine</keyword>
<protein>
    <recommendedName>
        <fullName evidence="2">site-specific DNA-methyltransferase (adenine-specific)</fullName>
        <ecNumber evidence="2">2.1.1.72</ecNumber>
    </recommendedName>
</protein>
<comment type="catalytic activity">
    <reaction evidence="8">
        <text>a 2'-deoxyadenosine in DNA + S-adenosyl-L-methionine = an N(6)-methyl-2'-deoxyadenosine in DNA + S-adenosyl-L-homocysteine + H(+)</text>
        <dbReference type="Rhea" id="RHEA:15197"/>
        <dbReference type="Rhea" id="RHEA-COMP:12418"/>
        <dbReference type="Rhea" id="RHEA-COMP:12419"/>
        <dbReference type="ChEBI" id="CHEBI:15378"/>
        <dbReference type="ChEBI" id="CHEBI:57856"/>
        <dbReference type="ChEBI" id="CHEBI:59789"/>
        <dbReference type="ChEBI" id="CHEBI:90615"/>
        <dbReference type="ChEBI" id="CHEBI:90616"/>
        <dbReference type="EC" id="2.1.1.72"/>
    </reaction>
</comment>
<proteinExistence type="inferred from homology"/>
<dbReference type="GO" id="GO:0003677">
    <property type="term" value="F:DNA binding"/>
    <property type="evidence" value="ECO:0007669"/>
    <property type="project" value="UniProtKB-KW"/>
</dbReference>
<organism evidence="14">
    <name type="scientific">Thiothrix subterranea</name>
    <dbReference type="NCBI Taxonomy" id="2735563"/>
    <lineage>
        <taxon>Bacteria</taxon>
        <taxon>Pseudomonadati</taxon>
        <taxon>Pseudomonadota</taxon>
        <taxon>Gammaproteobacteria</taxon>
        <taxon>Thiotrichales</taxon>
        <taxon>Thiotrichaceae</taxon>
        <taxon>Thiothrix</taxon>
    </lineage>
</organism>
<evidence type="ECO:0000256" key="3">
    <source>
        <dbReference type="ARBA" id="ARBA00022603"/>
    </source>
</evidence>
<evidence type="ECO:0000256" key="9">
    <source>
        <dbReference type="SAM" id="MobiDB-lite"/>
    </source>
</evidence>
<evidence type="ECO:0000259" key="12">
    <source>
        <dbReference type="Pfam" id="PF20465"/>
    </source>
</evidence>
<dbReference type="GO" id="GO:0009307">
    <property type="term" value="P:DNA restriction-modification system"/>
    <property type="evidence" value="ECO:0007669"/>
    <property type="project" value="UniProtKB-KW"/>
</dbReference>
<keyword evidence="4" id="KW-0808">Transferase</keyword>
<feature type="region of interest" description="Disordered" evidence="9">
    <location>
        <begin position="623"/>
        <end position="665"/>
    </location>
</feature>
<evidence type="ECO:0000256" key="7">
    <source>
        <dbReference type="ARBA" id="ARBA00023125"/>
    </source>
</evidence>
<name>A0AA51R4D6_9GAMM</name>
<dbReference type="PRINTS" id="PR00507">
    <property type="entry name" value="N12N6MTFRASE"/>
</dbReference>
<feature type="domain" description="TaqI-like C-terminal specificity" evidence="11">
    <location>
        <begin position="588"/>
        <end position="799"/>
    </location>
</feature>
<dbReference type="PROSITE" id="PS00092">
    <property type="entry name" value="N6_MTASE"/>
    <property type="match status" value="1"/>
</dbReference>
<dbReference type="Pfam" id="PF20465">
    <property type="entry name" value="MmeI_hel"/>
    <property type="match status" value="1"/>
</dbReference>
<dbReference type="RefSeq" id="WP_308134731.1">
    <property type="nucleotide sequence ID" value="NZ_CP133217.1"/>
</dbReference>
<keyword evidence="15" id="KW-1185">Reference proteome</keyword>
<evidence type="ECO:0000256" key="4">
    <source>
        <dbReference type="ARBA" id="ARBA00022679"/>
    </source>
</evidence>